<comment type="similarity">
    <text evidence="1">Belongs to the LysR transcriptional regulatory family.</text>
</comment>
<gene>
    <name evidence="6" type="ORF">ACFQMG_14860</name>
</gene>
<dbReference type="InterPro" id="IPR036388">
    <property type="entry name" value="WH-like_DNA-bd_sf"/>
</dbReference>
<dbReference type="PRINTS" id="PR00039">
    <property type="entry name" value="HTHLYSR"/>
</dbReference>
<proteinExistence type="inferred from homology"/>
<dbReference type="InterPro" id="IPR036390">
    <property type="entry name" value="WH_DNA-bd_sf"/>
</dbReference>
<dbReference type="PROSITE" id="PS50931">
    <property type="entry name" value="HTH_LYSR"/>
    <property type="match status" value="1"/>
</dbReference>
<keyword evidence="4" id="KW-0804">Transcription</keyword>
<evidence type="ECO:0000259" key="5">
    <source>
        <dbReference type="PROSITE" id="PS50931"/>
    </source>
</evidence>
<dbReference type="RefSeq" id="WP_380231246.1">
    <property type="nucleotide sequence ID" value="NZ_JBHSVH010000002.1"/>
</dbReference>
<feature type="domain" description="HTH lysR-type" evidence="5">
    <location>
        <begin position="21"/>
        <end position="78"/>
    </location>
</feature>
<accession>A0ABW2FYE1</accession>
<dbReference type="Gene3D" id="1.10.10.10">
    <property type="entry name" value="Winged helix-like DNA-binding domain superfamily/Winged helix DNA-binding domain"/>
    <property type="match status" value="1"/>
</dbReference>
<dbReference type="Proteomes" id="UP001596435">
    <property type="component" value="Unassembled WGS sequence"/>
</dbReference>
<evidence type="ECO:0000256" key="1">
    <source>
        <dbReference type="ARBA" id="ARBA00009437"/>
    </source>
</evidence>
<evidence type="ECO:0000256" key="2">
    <source>
        <dbReference type="ARBA" id="ARBA00023015"/>
    </source>
</evidence>
<evidence type="ECO:0000256" key="4">
    <source>
        <dbReference type="ARBA" id="ARBA00023163"/>
    </source>
</evidence>
<reference evidence="7" key="1">
    <citation type="journal article" date="2019" name="Int. J. Syst. Evol. Microbiol.">
        <title>The Global Catalogue of Microorganisms (GCM) 10K type strain sequencing project: providing services to taxonomists for standard genome sequencing and annotation.</title>
        <authorList>
            <consortium name="The Broad Institute Genomics Platform"/>
            <consortium name="The Broad Institute Genome Sequencing Center for Infectious Disease"/>
            <person name="Wu L."/>
            <person name="Ma J."/>
        </authorList>
    </citation>
    <scope>NUCLEOTIDE SEQUENCE [LARGE SCALE GENOMIC DNA]</scope>
    <source>
        <strain evidence="7">CGMCC 1.12859</strain>
    </source>
</reference>
<dbReference type="InterPro" id="IPR000847">
    <property type="entry name" value="LysR_HTH_N"/>
</dbReference>
<dbReference type="EMBL" id="JBHTAJ010000024">
    <property type="protein sequence ID" value="MFC7180836.1"/>
    <property type="molecule type" value="Genomic_DNA"/>
</dbReference>
<keyword evidence="3" id="KW-0238">DNA-binding</keyword>
<dbReference type="PANTHER" id="PTHR30346">
    <property type="entry name" value="TRANSCRIPTIONAL DUAL REGULATOR HCAR-RELATED"/>
    <property type="match status" value="1"/>
</dbReference>
<dbReference type="SUPFAM" id="SSF53850">
    <property type="entry name" value="Periplasmic binding protein-like II"/>
    <property type="match status" value="1"/>
</dbReference>
<dbReference type="Pfam" id="PF00126">
    <property type="entry name" value="HTH_1"/>
    <property type="match status" value="1"/>
</dbReference>
<dbReference type="CDD" id="cd08414">
    <property type="entry name" value="PBP2_LTTR_aromatics_like"/>
    <property type="match status" value="1"/>
</dbReference>
<dbReference type="InterPro" id="IPR005119">
    <property type="entry name" value="LysR_subst-bd"/>
</dbReference>
<dbReference type="Gene3D" id="3.40.190.10">
    <property type="entry name" value="Periplasmic binding protein-like II"/>
    <property type="match status" value="2"/>
</dbReference>
<keyword evidence="2" id="KW-0805">Transcription regulation</keyword>
<dbReference type="Pfam" id="PF03466">
    <property type="entry name" value="LysR_substrate"/>
    <property type="match status" value="1"/>
</dbReference>
<comment type="caution">
    <text evidence="6">The sequence shown here is derived from an EMBL/GenBank/DDBJ whole genome shotgun (WGS) entry which is preliminary data.</text>
</comment>
<protein>
    <submittedName>
        <fullName evidence="6">LysR family transcriptional regulator</fullName>
    </submittedName>
</protein>
<dbReference type="SUPFAM" id="SSF46785">
    <property type="entry name" value="Winged helix' DNA-binding domain"/>
    <property type="match status" value="1"/>
</dbReference>
<sequence>MKGSDVTGNITGSGGTDRPELALHQLHAFAVLAEELHFGHAADRLGIAQPPLSQQIRRLEARVGHPLFVRGPGRISLTPAGRELLPAARRALGEIADGLAAARRVGDGLAGRLRIGFAASLAPTLLPGLLTAFRARYPAVDLDIREMTTAPQVSALHERALDVGLLREPPVEPGLAVEPLLSERFVAVLPAGHPLAVGRTVPVAALADQPFVLLPRACGPTVHDRILGVCRAAGFEPRVVQRAVEWQTVAALVAAGLGVSLAPAGVRAVRLRGVAYRRITPDTARSTVAMAWRTDDGSPLVGHFLATARSLHWDRTATP</sequence>
<organism evidence="6 7">
    <name type="scientific">Kitasatospora paranensis</name>
    <dbReference type="NCBI Taxonomy" id="258053"/>
    <lineage>
        <taxon>Bacteria</taxon>
        <taxon>Bacillati</taxon>
        <taxon>Actinomycetota</taxon>
        <taxon>Actinomycetes</taxon>
        <taxon>Kitasatosporales</taxon>
        <taxon>Streptomycetaceae</taxon>
        <taxon>Kitasatospora</taxon>
    </lineage>
</organism>
<name>A0ABW2FYE1_9ACTN</name>
<keyword evidence="7" id="KW-1185">Reference proteome</keyword>
<evidence type="ECO:0000313" key="7">
    <source>
        <dbReference type="Proteomes" id="UP001596435"/>
    </source>
</evidence>
<evidence type="ECO:0000313" key="6">
    <source>
        <dbReference type="EMBL" id="MFC7180836.1"/>
    </source>
</evidence>
<dbReference type="PANTHER" id="PTHR30346:SF28">
    <property type="entry name" value="HTH-TYPE TRANSCRIPTIONAL REGULATOR CYNR"/>
    <property type="match status" value="1"/>
</dbReference>
<evidence type="ECO:0000256" key="3">
    <source>
        <dbReference type="ARBA" id="ARBA00023125"/>
    </source>
</evidence>